<evidence type="ECO:0000256" key="1">
    <source>
        <dbReference type="ARBA" id="ARBA00004167"/>
    </source>
</evidence>
<evidence type="ECO:0000256" key="3">
    <source>
        <dbReference type="ARBA" id="ARBA00022989"/>
    </source>
</evidence>
<feature type="transmembrane region" description="Helical" evidence="5">
    <location>
        <begin position="24"/>
        <end position="43"/>
    </location>
</feature>
<dbReference type="InterPro" id="IPR007452">
    <property type="entry name" value="TamB_C"/>
</dbReference>
<evidence type="ECO:0000313" key="7">
    <source>
        <dbReference type="EMBL" id="MEN2785206.1"/>
    </source>
</evidence>
<feature type="domain" description="Translocation and assembly module TamB C-terminal" evidence="6">
    <location>
        <begin position="1074"/>
        <end position="1421"/>
    </location>
</feature>
<sequence>MADEPTTETVVVAPRPLWQRILKWLGIAVLSLAVLIALLFFGVDTGPGRRIIANYIGGYNTASGLNIKVGRIDGSIYGKMVLSDVRVSDPKGVFLTSPRLDVDWRPFAFANNHVDVTSASAKLITLARSPELKAVPSDPNAPLLPDLDIDIDRLTVDRFVIAKAVSGAPHILRFDSAVHIADARAQISANALALTGPGIAGGDRLLLKLDAVPDQNRLTVDARLTAPADGVVSTMAGLKQPLDATVMGNGTWQAWTGKAVATLGGKSLADLNLAANDGAFKVRGTAHPALYADTPAEGVAQVRAGRGQQPDAGNPLAALTAPQLDLAIDATLDARKVNTRFQLKSDALAVAGQGLIDLATSRFGNLKVDARLLTPGAILPNLNGRDVAASVVLDGAFATPTVNYVIKAASIGFGETRVDDLYASGLATVDADHIMVPIAARARRIAGLNAAAGDLLDNVTINGDLAISGVNILSDNLKIRSRRINATAIVAANMQTGRYTGALNGTVNGYRLESIGILNITTDAKLVTVPSGGFGIMGRVVARTSQIFNAGVRDFLGGNAVVRTDIGYDPSGVITFRNLRMNAPQFRVTGGSGRYDPSGALLVNADAYSTAYGPLTARVSGSATAPIVVLRAPRPGVGVGLVNLEARVRGNGTSYAIVASGGTDYGPFSADVIVRPSPVLAVDIRSGRFAGMNFSGRVQQAPAGPFVGRVQFAGSGITGAANLAAQGQYQRADIAARAYAAKIPGAADFTIGRAIIAANIVLYDQPQVRADVQIADMRYGPTVLSSARVKINYAGGSGTAQAVATGSNGVPFNIAINARLSPKLWLAAIQGRANGIGFRTAAPARIQLEGAGYRLLPTRLDFDKGTARIAGTYGRGTTAQLRLDRLDLSVANALIPNLGLGGTATGSLDFSQANAAAFPVADGRLTVTNFTRSSLSAVSDPVDIVFAGKLAQSGGEGRALVKRGANTVGRMVATLQPIPGGTSWSERLLAAPLSGGIRYNGPAGVLFSLAAQPDQSLTGGIAIAADFGGRLQNPTLNGVIRADKLAYENETYGTRLSNIRLAGRFNNSRLEITQLQARAGDGTVQAQGSVGFAAAEGFPIDIRARLNNARLAKSDALGATASGTIAITNSKAAGGLIKGDLTIPDARYEIIRQGQADVAELTGVRRKSDAVTRPTDRPAVASAGLFKLDLRVRADNQLFVSGMGLESEWEMDLRVGGTSAAPRVVGRIQIVRGTYSFSGKRFEITKGDVRFNGGLLSDPEIAITASTTTNGITVNINVTGTGQNPQIAFSSTPSLPQDEVLSRLLFGSSVTNLSATEALQLASALNSLRGSGGGLNPLGKLRSATGIDRLRILGADEASGRGTALAAGKYLTDDIYIEIITDSRGFAATQLQVALTKSISILSQAGSFGGSNVSVRYSKDF</sequence>
<reference evidence="7 8" key="1">
    <citation type="submission" date="2024-05" db="EMBL/GenBank/DDBJ databases">
        <authorList>
            <person name="Liu Q."/>
            <person name="Xin Y.-H."/>
        </authorList>
    </citation>
    <scope>NUCLEOTIDE SEQUENCE [LARGE SCALE GENOMIC DNA]</scope>
    <source>
        <strain evidence="7 8">CGMCC 1.15349</strain>
    </source>
</reference>
<evidence type="ECO:0000256" key="4">
    <source>
        <dbReference type="ARBA" id="ARBA00023136"/>
    </source>
</evidence>
<dbReference type="PANTHER" id="PTHR36985:SF1">
    <property type="entry name" value="TRANSLOCATION AND ASSEMBLY MODULE SUBUNIT TAMB"/>
    <property type="match status" value="1"/>
</dbReference>
<keyword evidence="4 5" id="KW-0472">Membrane</keyword>
<comment type="subcellular location">
    <subcellularLocation>
        <location evidence="1">Membrane</location>
        <topology evidence="1">Single-pass membrane protein</topology>
    </subcellularLocation>
</comment>
<keyword evidence="3 5" id="KW-1133">Transmembrane helix</keyword>
<keyword evidence="8" id="KW-1185">Reference proteome</keyword>
<dbReference type="EMBL" id="JBDIMF010000001">
    <property type="protein sequence ID" value="MEN2785206.1"/>
    <property type="molecule type" value="Genomic_DNA"/>
</dbReference>
<evidence type="ECO:0000256" key="2">
    <source>
        <dbReference type="ARBA" id="ARBA00022692"/>
    </source>
</evidence>
<proteinExistence type="predicted"/>
<keyword evidence="2 5" id="KW-0812">Transmembrane</keyword>
<gene>
    <name evidence="7" type="ORF">ABC969_02090</name>
</gene>
<dbReference type="PANTHER" id="PTHR36985">
    <property type="entry name" value="TRANSLOCATION AND ASSEMBLY MODULE SUBUNIT TAMB"/>
    <property type="match status" value="1"/>
</dbReference>
<organism evidence="7 8">
    <name type="scientific">Sphingomonas qilianensis</name>
    <dbReference type="NCBI Taxonomy" id="1736690"/>
    <lineage>
        <taxon>Bacteria</taxon>
        <taxon>Pseudomonadati</taxon>
        <taxon>Pseudomonadota</taxon>
        <taxon>Alphaproteobacteria</taxon>
        <taxon>Sphingomonadales</taxon>
        <taxon>Sphingomonadaceae</taxon>
        <taxon>Sphingomonas</taxon>
    </lineage>
</organism>
<evidence type="ECO:0000313" key="8">
    <source>
        <dbReference type="Proteomes" id="UP001404104"/>
    </source>
</evidence>
<dbReference type="RefSeq" id="WP_345862628.1">
    <property type="nucleotide sequence ID" value="NZ_JBDIMF010000001.1"/>
</dbReference>
<evidence type="ECO:0000259" key="6">
    <source>
        <dbReference type="Pfam" id="PF04357"/>
    </source>
</evidence>
<evidence type="ECO:0000256" key="5">
    <source>
        <dbReference type="SAM" id="Phobius"/>
    </source>
</evidence>
<dbReference type="Pfam" id="PF04357">
    <property type="entry name" value="TamB"/>
    <property type="match status" value="1"/>
</dbReference>
<dbReference type="Proteomes" id="UP001404104">
    <property type="component" value="Unassembled WGS sequence"/>
</dbReference>
<comment type="caution">
    <text evidence="7">The sequence shown here is derived from an EMBL/GenBank/DDBJ whole genome shotgun (WGS) entry which is preliminary data.</text>
</comment>
<accession>A0ABU9XN06</accession>
<protein>
    <submittedName>
        <fullName evidence="7">Translocation/assembly module TamB domain-containing protein</fullName>
    </submittedName>
</protein>
<name>A0ABU9XN06_9SPHN</name>